<dbReference type="Proteomes" id="UP000855471">
    <property type="component" value="Unassembled WGS sequence"/>
</dbReference>
<dbReference type="Gene3D" id="1.10.10.10">
    <property type="entry name" value="Winged helix-like DNA-binding domain superfamily/Winged helix DNA-binding domain"/>
    <property type="match status" value="1"/>
</dbReference>
<evidence type="ECO:0000256" key="1">
    <source>
        <dbReference type="ARBA" id="ARBA00023125"/>
    </source>
</evidence>
<organism evidence="3">
    <name type="scientific">Citrobacter freundii</name>
    <dbReference type="NCBI Taxonomy" id="546"/>
    <lineage>
        <taxon>Bacteria</taxon>
        <taxon>Pseudomonadati</taxon>
        <taxon>Pseudomonadota</taxon>
        <taxon>Gammaproteobacteria</taxon>
        <taxon>Enterobacterales</taxon>
        <taxon>Enterobacteriaceae</taxon>
        <taxon>Citrobacter</taxon>
        <taxon>Citrobacter freundii complex</taxon>
    </lineage>
</organism>
<protein>
    <recommendedName>
        <fullName evidence="2">HTH luxR-type domain-containing protein</fullName>
    </recommendedName>
</protein>
<gene>
    <name evidence="3" type="ORF">I9Y29_004162</name>
</gene>
<evidence type="ECO:0000313" key="3">
    <source>
        <dbReference type="EMBL" id="HAT3899686.1"/>
    </source>
</evidence>
<name>A0A6D1RNX9_CITFR</name>
<dbReference type="SMART" id="SM00421">
    <property type="entry name" value="HTH_LUXR"/>
    <property type="match status" value="1"/>
</dbReference>
<comment type="caution">
    <text evidence="3">The sequence shown here is derived from an EMBL/GenBank/DDBJ whole genome shotgun (WGS) entry which is preliminary data.</text>
</comment>
<reference evidence="3" key="1">
    <citation type="journal article" date="2018" name="Genome Biol.">
        <title>SKESA: strategic k-mer extension for scrupulous assemblies.</title>
        <authorList>
            <person name="Souvorov A."/>
            <person name="Agarwala R."/>
            <person name="Lipman D.J."/>
        </authorList>
    </citation>
    <scope>NUCLEOTIDE SEQUENCE</scope>
    <source>
        <strain evidence="3">O50</strain>
    </source>
</reference>
<dbReference type="SUPFAM" id="SSF46894">
    <property type="entry name" value="C-terminal effector domain of the bipartite response regulators"/>
    <property type="match status" value="1"/>
</dbReference>
<sequence length="100" mass="11658">MKLQADRKLHSYHDYVLKKITPYILFLCAKKHRLSPKEIEIIAIIVSGTKFKNHTSSENRSLKTLSAQKRSAYLKIGVSNDVELMHYFYWLSDQESISNV</sequence>
<dbReference type="InterPro" id="IPR036388">
    <property type="entry name" value="WH-like_DNA-bd_sf"/>
</dbReference>
<dbReference type="InterPro" id="IPR016032">
    <property type="entry name" value="Sig_transdc_resp-reg_C-effctor"/>
</dbReference>
<dbReference type="AlphaFoldDB" id="A0A6D1RNX9"/>
<dbReference type="GO" id="GO:0003677">
    <property type="term" value="F:DNA binding"/>
    <property type="evidence" value="ECO:0007669"/>
    <property type="project" value="UniProtKB-KW"/>
</dbReference>
<evidence type="ECO:0000259" key="2">
    <source>
        <dbReference type="SMART" id="SM00421"/>
    </source>
</evidence>
<feature type="domain" description="HTH luxR-type" evidence="2">
    <location>
        <begin position="31"/>
        <end position="88"/>
    </location>
</feature>
<dbReference type="RefSeq" id="WP_071667683.1">
    <property type="nucleotide sequence ID" value="NZ_CABDWZ010000001.1"/>
</dbReference>
<accession>A0A6D1RNX9</accession>
<dbReference type="GO" id="GO:0006355">
    <property type="term" value="P:regulation of DNA-templated transcription"/>
    <property type="evidence" value="ECO:0007669"/>
    <property type="project" value="InterPro"/>
</dbReference>
<dbReference type="InterPro" id="IPR000792">
    <property type="entry name" value="Tscrpt_reg_LuxR_C"/>
</dbReference>
<keyword evidence="1" id="KW-0238">DNA-binding</keyword>
<reference evidence="3" key="2">
    <citation type="submission" date="2020-09" db="EMBL/GenBank/DDBJ databases">
        <authorList>
            <consortium name="NCBI Pathogen Detection Project"/>
        </authorList>
    </citation>
    <scope>NUCLEOTIDE SEQUENCE</scope>
    <source>
        <strain evidence="3">O50</strain>
    </source>
</reference>
<dbReference type="EMBL" id="DACSXJ010000034">
    <property type="protein sequence ID" value="HAT3899686.1"/>
    <property type="molecule type" value="Genomic_DNA"/>
</dbReference>
<proteinExistence type="predicted"/>